<feature type="compositionally biased region" description="Low complexity" evidence="8">
    <location>
        <begin position="708"/>
        <end position="718"/>
    </location>
</feature>
<feature type="transmembrane region" description="Helical" evidence="9">
    <location>
        <begin position="1110"/>
        <end position="1133"/>
    </location>
</feature>
<dbReference type="InterPro" id="IPR036640">
    <property type="entry name" value="ABC1_TM_sf"/>
</dbReference>
<evidence type="ECO:0000256" key="1">
    <source>
        <dbReference type="ARBA" id="ARBA00004141"/>
    </source>
</evidence>
<evidence type="ECO:0000256" key="4">
    <source>
        <dbReference type="ARBA" id="ARBA00022741"/>
    </source>
</evidence>
<dbReference type="Pfam" id="PF00005">
    <property type="entry name" value="ABC_tran"/>
    <property type="match status" value="2"/>
</dbReference>
<dbReference type="InterPro" id="IPR027417">
    <property type="entry name" value="P-loop_NTPase"/>
</dbReference>
<dbReference type="FunFam" id="3.40.50.300:FF:002366">
    <property type="entry name" value="Uncharacterized protein"/>
    <property type="match status" value="1"/>
</dbReference>
<evidence type="ECO:0000313" key="12">
    <source>
        <dbReference type="EnsemblMetazoa" id="XP_038053888.1"/>
    </source>
</evidence>
<feature type="transmembrane region" description="Helical" evidence="9">
    <location>
        <begin position="1049"/>
        <end position="1070"/>
    </location>
</feature>
<feature type="transmembrane region" description="Helical" evidence="9">
    <location>
        <begin position="469"/>
        <end position="494"/>
    </location>
</feature>
<comment type="subcellular location">
    <subcellularLocation>
        <location evidence="1">Membrane</location>
        <topology evidence="1">Multi-pass membrane protein</topology>
    </subcellularLocation>
</comment>
<accession>A0A913ZQ33</accession>
<dbReference type="OMA" id="DIDTHRI"/>
<evidence type="ECO:0000256" key="9">
    <source>
        <dbReference type="SAM" id="Phobius"/>
    </source>
</evidence>
<proteinExistence type="predicted"/>
<evidence type="ECO:0000313" key="13">
    <source>
        <dbReference type="Proteomes" id="UP000887568"/>
    </source>
</evidence>
<feature type="transmembrane region" description="Helical" evidence="9">
    <location>
        <begin position="620"/>
        <end position="641"/>
    </location>
</feature>
<dbReference type="RefSeq" id="XP_038053888.1">
    <property type="nucleotide sequence ID" value="XM_038197960.1"/>
</dbReference>
<dbReference type="Proteomes" id="UP000887568">
    <property type="component" value="Unplaced"/>
</dbReference>
<feature type="region of interest" description="Disordered" evidence="8">
    <location>
        <begin position="1017"/>
        <end position="1036"/>
    </location>
</feature>
<protein>
    <submittedName>
        <fullName evidence="12">Uncharacterized protein</fullName>
    </submittedName>
</protein>
<feature type="transmembrane region" description="Helical" evidence="9">
    <location>
        <begin position="59"/>
        <end position="80"/>
    </location>
</feature>
<dbReference type="InterPro" id="IPR003593">
    <property type="entry name" value="AAA+_ATPase"/>
</dbReference>
<keyword evidence="4" id="KW-0547">Nucleotide-binding</keyword>
<dbReference type="Gene3D" id="1.20.1560.10">
    <property type="entry name" value="ABC transporter type 1, transmembrane domain"/>
    <property type="match status" value="2"/>
</dbReference>
<keyword evidence="13" id="KW-1185">Reference proteome</keyword>
<dbReference type="SUPFAM" id="SSF52540">
    <property type="entry name" value="P-loop containing nucleoside triphosphate hydrolases"/>
    <property type="match status" value="2"/>
</dbReference>
<dbReference type="GO" id="GO:0140359">
    <property type="term" value="F:ABC-type transporter activity"/>
    <property type="evidence" value="ECO:0007669"/>
    <property type="project" value="InterPro"/>
</dbReference>
<dbReference type="OrthoDB" id="6500128at2759"/>
<dbReference type="GO" id="GO:0016887">
    <property type="term" value="F:ATP hydrolysis activity"/>
    <property type="evidence" value="ECO:0007669"/>
    <property type="project" value="InterPro"/>
</dbReference>
<feature type="region of interest" description="Disordered" evidence="8">
    <location>
        <begin position="701"/>
        <end position="746"/>
    </location>
</feature>
<dbReference type="PANTHER" id="PTHR24223:SF461">
    <property type="entry name" value="ATP-BINDING CASSETTE SUB-FAMILY C MEMBER SUR"/>
    <property type="match status" value="1"/>
</dbReference>
<evidence type="ECO:0000256" key="3">
    <source>
        <dbReference type="ARBA" id="ARBA00022692"/>
    </source>
</evidence>
<evidence type="ECO:0000259" key="11">
    <source>
        <dbReference type="PROSITE" id="PS50929"/>
    </source>
</evidence>
<feature type="domain" description="ABC transporter" evidence="10">
    <location>
        <begin position="1383"/>
        <end position="1617"/>
    </location>
</feature>
<feature type="transmembrane region" description="Helical" evidence="9">
    <location>
        <begin position="167"/>
        <end position="188"/>
    </location>
</feature>
<feature type="domain" description="ABC transmembrane type-1" evidence="11">
    <location>
        <begin position="1062"/>
        <end position="1346"/>
    </location>
</feature>
<dbReference type="InterPro" id="IPR017871">
    <property type="entry name" value="ABC_transporter-like_CS"/>
</dbReference>
<feature type="transmembrane region" description="Helical" evidence="9">
    <location>
        <begin position="1185"/>
        <end position="1202"/>
    </location>
</feature>
<sequence>MLSLDSLADFQETFLDWMCGANATKPDIVRDGLQANPDQFSDIFQKLLLNTCLINTLKAVPHALAIIIFPVVLIGTRCCASLKGIGKARYLLKFPGHDWRWVFTFILVGALIGSVVEGVLTEITFHGSSTRPSPQPHLYLPDACAILATVLSIVYNQQMEVWQRPQMAWLLFFYWLVSLAVNSLRLVHLAYLQIARLTIVTFDMTVITASLHALLFLNEVNVIRLKILFCKSLRRDSKISEKDASVAGSALPSDLKDPEMFFLDEHCSMLSRITFSWLGPLLKKGFQRPLEMKDLGSLPEIHGARFNHERFTKVLEEERRRAAHRGRALQLWRVCMRAYWWDIVTTGGLRLVAEIARFINPLCISGIVLFITEKETEKRQKEEPHVLTVQEFFSNGFVLVGLMFIGTVIRSLCMATYRHWMVLLSQHAYSSIQTVVYEKSLRLRTFCQGKGSLNVGRITNHMSTDADNIFNFFLSMHQAWIMPTLGILTMTLLFMELGASALLCIVLMAVTLFVHLKIACLTAHMQKRVMLFSDERLKKCNEMFQGIKLLKLYGWEKLHCKSIKKVRSKELWEILKINILLATSGLVTYSFPFFVTLTAFGSYTILSGEPLTPDVTFSSFALFSIAMTVISKLPSALASYVNALISSRRLQDFLSAPEVEKRFEDGSDDIGDARGPLSPVYEEVNTFDDVTIKHSRRFLARKRRESDTGGLLPATPLPLKKDSIPSPSPSSTSPSDQDSDNKRINIDGLPSNVAVKIENGSFSWDLDRNVPVISNINVEIPAGKLTVIIGPLGGGKSSLGQAILGEMRTLSGSVKFRKKKNTIAFAAQKPWLINGSLRDNILFGQPYHAKRYQKVLKACALQTDIEILPAGDLTEIGEKGLNLSGGQKQRVSIARAIYSERSIAVMDDVLSALDMRIGTQVFEEGIVRMMRRSRQTVILITHHLQCLHKADHIIVMKDGKISRQGTRQEIARLDPELYCRWKRAVHLVSESETESEVESETMREERQYLLKQVSMQQMEGEDKSKPGSKDGTFTQAEDREIGPVSYRVYLYYLRAIGLKAMALIIATYLMRESLRMSANFWLSSWSTAGLQAKQTGVEAESMTLPYLTGYTVIVIGCILAASLANSSLVYSIIAAAKHLHAGMLSNIIRAPMRFFDTTPVGRILNRFSCDTAIIDRSIIETADNVLFYLLSCISALIINIIVMPMFAVAFLPVLLGFIGLQKYFIASGRELKRLQSISKSPVVAHLTETCDGLSTIRAYRAERRFLDVAQQRVTANTTAFTYLWCTYRWIGVRMDMLGSLLVLFASVGTMWCAIYSDLDPSLAALAITDILRVSSQVNWLVRYTTDTEIQMNSVERVKHYSSLANELYDGTDPPPDWPDKGQVTFSNVSLRYAQELPVVVEGVDVEFQPGEKVALCGQTGSGKTSLALSLFRILEICQGQILIDGIDITTVPVEVLRQALSIIPQDPELFTGTIRRNLDPEGRSSDIELWVSLEIAQLKHVVSGLQKGLDSEVAEGGENFSVGQRQLFCLARAFLRKSRILVMDEATASMDIDTDKILQEVVATTFADRTILTIAHRISTIMNFDTVLVLSDGKIIEQDSPMNLIGKEDSVFASLARGNE</sequence>
<dbReference type="Pfam" id="PF00664">
    <property type="entry name" value="ABC_membrane"/>
    <property type="match status" value="2"/>
</dbReference>
<dbReference type="CDD" id="cd03244">
    <property type="entry name" value="ABCC_MRP_domain2"/>
    <property type="match status" value="1"/>
</dbReference>
<keyword evidence="2" id="KW-0813">Transport</keyword>
<keyword evidence="3 9" id="KW-0812">Transmembrane</keyword>
<reference evidence="12" key="1">
    <citation type="submission" date="2022-11" db="UniProtKB">
        <authorList>
            <consortium name="EnsemblMetazoa"/>
        </authorList>
    </citation>
    <scope>IDENTIFICATION</scope>
</reference>
<organism evidence="12 13">
    <name type="scientific">Patiria miniata</name>
    <name type="common">Bat star</name>
    <name type="synonym">Asterina miniata</name>
    <dbReference type="NCBI Taxonomy" id="46514"/>
    <lineage>
        <taxon>Eukaryota</taxon>
        <taxon>Metazoa</taxon>
        <taxon>Echinodermata</taxon>
        <taxon>Eleutherozoa</taxon>
        <taxon>Asterozoa</taxon>
        <taxon>Asteroidea</taxon>
        <taxon>Valvatacea</taxon>
        <taxon>Valvatida</taxon>
        <taxon>Asterinidae</taxon>
        <taxon>Patiria</taxon>
    </lineage>
</organism>
<feature type="transmembrane region" description="Helical" evidence="9">
    <location>
        <begin position="577"/>
        <end position="600"/>
    </location>
</feature>
<dbReference type="InterPro" id="IPR050173">
    <property type="entry name" value="ABC_transporter_C-like"/>
</dbReference>
<evidence type="ECO:0000256" key="7">
    <source>
        <dbReference type="ARBA" id="ARBA00023136"/>
    </source>
</evidence>
<feature type="domain" description="ABC transmembrane type-1" evidence="11">
    <location>
        <begin position="351"/>
        <end position="642"/>
    </location>
</feature>
<dbReference type="PROSITE" id="PS00211">
    <property type="entry name" value="ABC_TRANSPORTER_1"/>
    <property type="match status" value="2"/>
</dbReference>
<dbReference type="EnsemblMetazoa" id="XM_038197961.1">
    <property type="protein sequence ID" value="XP_038053889.1"/>
    <property type="gene ID" value="LOC119726307"/>
</dbReference>
<feature type="transmembrane region" description="Helical" evidence="9">
    <location>
        <begin position="355"/>
        <end position="372"/>
    </location>
</feature>
<keyword evidence="5" id="KW-0067">ATP-binding</keyword>
<dbReference type="SUPFAM" id="SSF90123">
    <property type="entry name" value="ABC transporter transmembrane region"/>
    <property type="match status" value="2"/>
</dbReference>
<evidence type="ECO:0000256" key="5">
    <source>
        <dbReference type="ARBA" id="ARBA00022840"/>
    </source>
</evidence>
<dbReference type="SMART" id="SM00382">
    <property type="entry name" value="AAA"/>
    <property type="match status" value="2"/>
</dbReference>
<dbReference type="FunFam" id="3.40.50.300:FF:000163">
    <property type="entry name" value="Multidrug resistance-associated protein member 4"/>
    <property type="match status" value="1"/>
</dbReference>
<dbReference type="EnsemblMetazoa" id="XM_038197960.1">
    <property type="protein sequence ID" value="XP_038053888.1"/>
    <property type="gene ID" value="LOC119726307"/>
</dbReference>
<evidence type="ECO:0000259" key="10">
    <source>
        <dbReference type="PROSITE" id="PS50893"/>
    </source>
</evidence>
<evidence type="ECO:0000256" key="6">
    <source>
        <dbReference type="ARBA" id="ARBA00022989"/>
    </source>
</evidence>
<evidence type="ECO:0000256" key="8">
    <source>
        <dbReference type="SAM" id="MobiDB-lite"/>
    </source>
</evidence>
<dbReference type="GeneID" id="119726307"/>
<feature type="domain" description="ABC transporter" evidence="10">
    <location>
        <begin position="755"/>
        <end position="983"/>
    </location>
</feature>
<dbReference type="InterPro" id="IPR011527">
    <property type="entry name" value="ABC1_TM_dom"/>
</dbReference>
<name>A0A913ZQ33_PATMI</name>
<dbReference type="Gene3D" id="3.40.50.300">
    <property type="entry name" value="P-loop containing nucleotide triphosphate hydrolases"/>
    <property type="match status" value="2"/>
</dbReference>
<dbReference type="PANTHER" id="PTHR24223">
    <property type="entry name" value="ATP-BINDING CASSETTE SUB-FAMILY C"/>
    <property type="match status" value="1"/>
</dbReference>
<dbReference type="RefSeq" id="XP_038053889.1">
    <property type="nucleotide sequence ID" value="XM_038197961.1"/>
</dbReference>
<keyword evidence="6 9" id="KW-1133">Transmembrane helix</keyword>
<evidence type="ECO:0000256" key="2">
    <source>
        <dbReference type="ARBA" id="ARBA00022448"/>
    </source>
</evidence>
<dbReference type="FunFam" id="1.20.1560.10:FF:000010">
    <property type="entry name" value="Multidrug resistance-associated ABC transporter"/>
    <property type="match status" value="1"/>
</dbReference>
<feature type="transmembrane region" description="Helical" evidence="9">
    <location>
        <begin position="194"/>
        <end position="217"/>
    </location>
</feature>
<dbReference type="PROSITE" id="PS50893">
    <property type="entry name" value="ABC_TRANSPORTER_2"/>
    <property type="match status" value="2"/>
</dbReference>
<keyword evidence="7 9" id="KW-0472">Membrane</keyword>
<dbReference type="GO" id="GO:0005524">
    <property type="term" value="F:ATP binding"/>
    <property type="evidence" value="ECO:0007669"/>
    <property type="project" value="UniProtKB-KW"/>
</dbReference>
<dbReference type="FunFam" id="1.20.1560.10:FF:000006">
    <property type="entry name" value="ATP-binding cassette, sub-family C (CFTR/MRP), member 9"/>
    <property type="match status" value="1"/>
</dbReference>
<feature type="transmembrane region" description="Helical" evidence="9">
    <location>
        <begin position="137"/>
        <end position="155"/>
    </location>
</feature>
<dbReference type="InterPro" id="IPR003439">
    <property type="entry name" value="ABC_transporter-like_ATP-bd"/>
</dbReference>
<feature type="transmembrane region" description="Helical" evidence="9">
    <location>
        <begin position="500"/>
        <end position="520"/>
    </location>
</feature>
<feature type="transmembrane region" description="Helical" evidence="9">
    <location>
        <begin position="392"/>
        <end position="413"/>
    </location>
</feature>
<dbReference type="CDD" id="cd03250">
    <property type="entry name" value="ABCC_MRP_domain1"/>
    <property type="match status" value="1"/>
</dbReference>
<dbReference type="PROSITE" id="PS50929">
    <property type="entry name" value="ABC_TM1F"/>
    <property type="match status" value="2"/>
</dbReference>
<dbReference type="GO" id="GO:0016020">
    <property type="term" value="C:membrane"/>
    <property type="evidence" value="ECO:0007669"/>
    <property type="project" value="UniProtKB-SubCell"/>
</dbReference>
<feature type="transmembrane region" description="Helical" evidence="9">
    <location>
        <begin position="101"/>
        <end position="125"/>
    </location>
</feature>